<reference evidence="5" key="1">
    <citation type="submission" date="2016-09" db="EMBL/GenBank/DDBJ databases">
        <authorList>
            <person name="Varghese N."/>
            <person name="Submissions S."/>
        </authorList>
    </citation>
    <scope>NUCLEOTIDE SEQUENCE [LARGE SCALE GENOMIC DNA]</scope>
    <source>
        <strain evidence="5">25nlg</strain>
    </source>
</reference>
<organism evidence="4 5">
    <name type="scientific">Shouchella lonarensis</name>
    <dbReference type="NCBI Taxonomy" id="1464122"/>
    <lineage>
        <taxon>Bacteria</taxon>
        <taxon>Bacillati</taxon>
        <taxon>Bacillota</taxon>
        <taxon>Bacilli</taxon>
        <taxon>Bacillales</taxon>
        <taxon>Bacillaceae</taxon>
        <taxon>Shouchella</taxon>
    </lineage>
</organism>
<evidence type="ECO:0000313" key="5">
    <source>
        <dbReference type="Proteomes" id="UP000242662"/>
    </source>
</evidence>
<dbReference type="AlphaFoldDB" id="A0A1G6MZ70"/>
<feature type="domain" description="Isochorismatase-like" evidence="3">
    <location>
        <begin position="9"/>
        <end position="166"/>
    </location>
</feature>
<proteinExistence type="inferred from homology"/>
<dbReference type="Pfam" id="PF00857">
    <property type="entry name" value="Isochorismatase"/>
    <property type="match status" value="1"/>
</dbReference>
<sequence>MKGTFDMKALLVIDVQQTFVKQGDFSEELARMNDLISIFKTQDWLVIFVKHISNDQDDPFYYKAEGATLSPMLHYFPNDHIIEKSGPSAFYHTDLQETLVKHKVSQLYITGFNSEFCCLFTAIAAYDRGYDVTFIEDATATVNHGGTYDTSELDVRDFIATVLDWSQTMCVCDTADVKQKLSF</sequence>
<protein>
    <submittedName>
        <fullName evidence="4">Nicotinamidase-related amidase</fullName>
    </submittedName>
</protein>
<dbReference type="PANTHER" id="PTHR43540:SF6">
    <property type="entry name" value="ISOCHORISMATASE-LIKE DOMAIN-CONTAINING PROTEIN"/>
    <property type="match status" value="1"/>
</dbReference>
<dbReference type="PANTHER" id="PTHR43540">
    <property type="entry name" value="PEROXYUREIDOACRYLATE/UREIDOACRYLATE AMIDOHYDROLASE-RELATED"/>
    <property type="match status" value="1"/>
</dbReference>
<name>A0A1G6MZ70_9BACI</name>
<evidence type="ECO:0000313" key="4">
    <source>
        <dbReference type="EMBL" id="SDC60869.1"/>
    </source>
</evidence>
<evidence type="ECO:0000259" key="3">
    <source>
        <dbReference type="Pfam" id="PF00857"/>
    </source>
</evidence>
<accession>A0A1G6MZ70</accession>
<dbReference type="InterPro" id="IPR036380">
    <property type="entry name" value="Isochorismatase-like_sf"/>
</dbReference>
<dbReference type="InterPro" id="IPR050272">
    <property type="entry name" value="Isochorismatase-like_hydrls"/>
</dbReference>
<keyword evidence="5" id="KW-1185">Reference proteome</keyword>
<dbReference type="GO" id="GO:0016787">
    <property type="term" value="F:hydrolase activity"/>
    <property type="evidence" value="ECO:0007669"/>
    <property type="project" value="UniProtKB-KW"/>
</dbReference>
<evidence type="ECO:0000256" key="2">
    <source>
        <dbReference type="ARBA" id="ARBA00022801"/>
    </source>
</evidence>
<keyword evidence="2" id="KW-0378">Hydrolase</keyword>
<dbReference type="STRING" id="1464122.SAMN05421737_11150"/>
<gene>
    <name evidence="4" type="ORF">SAMN05421737_11150</name>
</gene>
<dbReference type="Proteomes" id="UP000242662">
    <property type="component" value="Unassembled WGS sequence"/>
</dbReference>
<dbReference type="InterPro" id="IPR000868">
    <property type="entry name" value="Isochorismatase-like_dom"/>
</dbReference>
<dbReference type="EMBL" id="FMYM01000011">
    <property type="protein sequence ID" value="SDC60869.1"/>
    <property type="molecule type" value="Genomic_DNA"/>
</dbReference>
<comment type="similarity">
    <text evidence="1">Belongs to the isochorismatase family.</text>
</comment>
<dbReference type="SUPFAM" id="SSF52499">
    <property type="entry name" value="Isochorismatase-like hydrolases"/>
    <property type="match status" value="1"/>
</dbReference>
<evidence type="ECO:0000256" key="1">
    <source>
        <dbReference type="ARBA" id="ARBA00006336"/>
    </source>
</evidence>
<dbReference type="Gene3D" id="3.40.50.850">
    <property type="entry name" value="Isochorismatase-like"/>
    <property type="match status" value="1"/>
</dbReference>